<keyword evidence="2" id="KW-1133">Transmembrane helix</keyword>
<feature type="compositionally biased region" description="Low complexity" evidence="1">
    <location>
        <begin position="1"/>
        <end position="13"/>
    </location>
</feature>
<evidence type="ECO:0000313" key="3">
    <source>
        <dbReference type="EMBL" id="EWC43949.1"/>
    </source>
</evidence>
<sequence>MSADQQQQGAGADLTIGNPNAAPPSSSRQEDVGRLVGPIIGIVAVLVVFVIIVYLWRRETKTESDLEKLRTVDSDIDLVRDSEEEERAPTPKLRSLNRDAPKIRSVHFDSFADNILPPPYTKDSGLRRPDPAVVH</sequence>
<evidence type="ECO:0000313" key="4">
    <source>
        <dbReference type="Proteomes" id="UP000024837"/>
    </source>
</evidence>
<dbReference type="Proteomes" id="UP000024837">
    <property type="component" value="Unassembled WGS sequence"/>
</dbReference>
<organism evidence="3 4">
    <name type="scientific">Drechslerella stenobrocha 248</name>
    <dbReference type="NCBI Taxonomy" id="1043628"/>
    <lineage>
        <taxon>Eukaryota</taxon>
        <taxon>Fungi</taxon>
        <taxon>Dikarya</taxon>
        <taxon>Ascomycota</taxon>
        <taxon>Pezizomycotina</taxon>
        <taxon>Orbiliomycetes</taxon>
        <taxon>Orbiliales</taxon>
        <taxon>Orbiliaceae</taxon>
        <taxon>Drechslerella</taxon>
    </lineage>
</organism>
<proteinExistence type="predicted"/>
<gene>
    <name evidence="3" type="ORF">DRE_01301</name>
</gene>
<feature type="transmembrane region" description="Helical" evidence="2">
    <location>
        <begin position="35"/>
        <end position="56"/>
    </location>
</feature>
<dbReference type="AlphaFoldDB" id="W7HLJ7"/>
<dbReference type="HOGENOM" id="CLU_1885724_0_0_1"/>
<feature type="region of interest" description="Disordered" evidence="1">
    <location>
        <begin position="1"/>
        <end position="30"/>
    </location>
</feature>
<reference evidence="3 4" key="1">
    <citation type="submission" date="2013-05" db="EMBL/GenBank/DDBJ databases">
        <title>Drechslerella stenobrocha genome reveals carnivorous origination and mechanical trapping mechanism of predatory fungi.</title>
        <authorList>
            <person name="Liu X."/>
            <person name="Zhang W."/>
            <person name="Liu K."/>
        </authorList>
    </citation>
    <scope>NUCLEOTIDE SEQUENCE [LARGE SCALE GENOMIC DNA]</scope>
    <source>
        <strain evidence="3 4">248</strain>
    </source>
</reference>
<keyword evidence="2" id="KW-0812">Transmembrane</keyword>
<accession>W7HLJ7</accession>
<name>W7HLJ7_9PEZI</name>
<protein>
    <submittedName>
        <fullName evidence="3">Uncharacterized protein</fullName>
    </submittedName>
</protein>
<dbReference type="EMBL" id="KI966448">
    <property type="protein sequence ID" value="EWC43949.1"/>
    <property type="molecule type" value="Genomic_DNA"/>
</dbReference>
<evidence type="ECO:0000256" key="2">
    <source>
        <dbReference type="SAM" id="Phobius"/>
    </source>
</evidence>
<keyword evidence="4" id="KW-1185">Reference proteome</keyword>
<evidence type="ECO:0000256" key="1">
    <source>
        <dbReference type="SAM" id="MobiDB-lite"/>
    </source>
</evidence>
<dbReference type="OrthoDB" id="10383914at2759"/>
<keyword evidence="2" id="KW-0472">Membrane</keyword>